<gene>
    <name evidence="5" type="ORF">EKJ_23870</name>
</gene>
<keyword evidence="2" id="KW-0238">DNA-binding</keyword>
<accession>A0A3T1CKS7</accession>
<dbReference type="PANTHER" id="PTHR30204">
    <property type="entry name" value="REDOX-CYCLING DRUG-SENSING TRANSCRIPTIONAL ACTIVATOR SOXR"/>
    <property type="match status" value="1"/>
</dbReference>
<keyword evidence="6" id="KW-1185">Reference proteome</keyword>
<sequence>MRIGELAKATGTKAETIRYYEREGILPAADRTDSNYRDYSDNHLAALTFVRRARQLGFSMARVRELLALSNHEDNPCQDVERLVQLQLTEVERKIADLMALRDELGQMLRSCQADKIGECQIIGSLGRQSVTLDLDDRPLMGDPEKRWNGRHWGAEPTLNAFIASEIRRSKSLKCECRRHHILIEDIRACQHPKGWLHRSLVSRAGVSSQAIYRLERGIGSAKTLEAAVKALNYRLEGVAPGRTLAEQLRNRRVKQTVTIS</sequence>
<dbReference type="Proteomes" id="UP000290057">
    <property type="component" value="Chromosome"/>
</dbReference>
<keyword evidence="1" id="KW-0805">Transcription regulation</keyword>
<evidence type="ECO:0000256" key="1">
    <source>
        <dbReference type="ARBA" id="ARBA00023015"/>
    </source>
</evidence>
<dbReference type="CDD" id="cd04785">
    <property type="entry name" value="HTH_CadR-PbrR-like"/>
    <property type="match status" value="1"/>
</dbReference>
<proteinExistence type="predicted"/>
<dbReference type="PRINTS" id="PR00040">
    <property type="entry name" value="HTHMERR"/>
</dbReference>
<evidence type="ECO:0000313" key="5">
    <source>
        <dbReference type="EMBL" id="BBI21540.1"/>
    </source>
</evidence>
<dbReference type="SMART" id="SM00422">
    <property type="entry name" value="HTH_MERR"/>
    <property type="match status" value="1"/>
</dbReference>
<dbReference type="InterPro" id="IPR000551">
    <property type="entry name" value="MerR-type_HTH_dom"/>
</dbReference>
<feature type="domain" description="HTH merR-type" evidence="4">
    <location>
        <begin position="1"/>
        <end position="69"/>
    </location>
</feature>
<organism evidence="5 6">
    <name type="scientific">Qipengyuania flava</name>
    <dbReference type="NCBI Taxonomy" id="192812"/>
    <lineage>
        <taxon>Bacteria</taxon>
        <taxon>Pseudomonadati</taxon>
        <taxon>Pseudomonadota</taxon>
        <taxon>Alphaproteobacteria</taxon>
        <taxon>Sphingomonadales</taxon>
        <taxon>Erythrobacteraceae</taxon>
        <taxon>Qipengyuania</taxon>
    </lineage>
</organism>
<dbReference type="GO" id="GO:0003677">
    <property type="term" value="F:DNA binding"/>
    <property type="evidence" value="ECO:0007669"/>
    <property type="project" value="UniProtKB-KW"/>
</dbReference>
<dbReference type="PANTHER" id="PTHR30204:SF94">
    <property type="entry name" value="HEAVY METAL-DEPENDENT TRANSCRIPTIONAL REGULATOR HI_0293-RELATED"/>
    <property type="match status" value="1"/>
</dbReference>
<dbReference type="GO" id="GO:0003700">
    <property type="term" value="F:DNA-binding transcription factor activity"/>
    <property type="evidence" value="ECO:0007669"/>
    <property type="project" value="InterPro"/>
</dbReference>
<dbReference type="PROSITE" id="PS50937">
    <property type="entry name" value="HTH_MERR_2"/>
    <property type="match status" value="1"/>
</dbReference>
<name>A0A3T1CKS7_9SPHN</name>
<dbReference type="InterPro" id="IPR009061">
    <property type="entry name" value="DNA-bd_dom_put_sf"/>
</dbReference>
<dbReference type="EMBL" id="AP019389">
    <property type="protein sequence ID" value="BBI21540.1"/>
    <property type="molecule type" value="Genomic_DNA"/>
</dbReference>
<evidence type="ECO:0000259" key="4">
    <source>
        <dbReference type="PROSITE" id="PS50937"/>
    </source>
</evidence>
<dbReference type="Pfam" id="PF13411">
    <property type="entry name" value="MerR_1"/>
    <property type="match status" value="1"/>
</dbReference>
<dbReference type="Gene3D" id="1.10.1660.10">
    <property type="match status" value="1"/>
</dbReference>
<reference evidence="5 6" key="1">
    <citation type="submission" date="2019-01" db="EMBL/GenBank/DDBJ databases">
        <title>Complete genome sequence of Erythrobacter flavus KJ5.</title>
        <authorList>
            <person name="Kanesaki Y."/>
            <person name="Brotosudarmo T."/>
            <person name="Moriuchi R."/>
            <person name="Awai K."/>
        </authorList>
    </citation>
    <scope>NUCLEOTIDE SEQUENCE [LARGE SCALE GENOMIC DNA]</scope>
    <source>
        <strain evidence="5 6">KJ5</strain>
    </source>
</reference>
<keyword evidence="3" id="KW-0804">Transcription</keyword>
<evidence type="ECO:0000256" key="2">
    <source>
        <dbReference type="ARBA" id="ARBA00023125"/>
    </source>
</evidence>
<dbReference type="InterPro" id="IPR047057">
    <property type="entry name" value="MerR_fam"/>
</dbReference>
<dbReference type="AlphaFoldDB" id="A0A3T1CKS7"/>
<dbReference type="RefSeq" id="WP_232036689.1">
    <property type="nucleotide sequence ID" value="NZ_AP019389.1"/>
</dbReference>
<evidence type="ECO:0000313" key="6">
    <source>
        <dbReference type="Proteomes" id="UP000290057"/>
    </source>
</evidence>
<protein>
    <recommendedName>
        <fullName evidence="4">HTH merR-type domain-containing protein</fullName>
    </recommendedName>
</protein>
<dbReference type="SUPFAM" id="SSF46955">
    <property type="entry name" value="Putative DNA-binding domain"/>
    <property type="match status" value="1"/>
</dbReference>
<evidence type="ECO:0000256" key="3">
    <source>
        <dbReference type="ARBA" id="ARBA00023163"/>
    </source>
</evidence>